<dbReference type="EMBL" id="JANUCT010000007">
    <property type="protein sequence ID" value="MCS3903304.1"/>
    <property type="molecule type" value="Genomic_DNA"/>
</dbReference>
<keyword evidence="3 9" id="KW-0378">Hydrolase</keyword>
<gene>
    <name evidence="9" type="ORF">J2T55_001324</name>
</gene>
<feature type="domain" description="Peptidase M16 N-terminal" evidence="7">
    <location>
        <begin position="40"/>
        <end position="182"/>
    </location>
</feature>
<reference evidence="9" key="1">
    <citation type="submission" date="2022-08" db="EMBL/GenBank/DDBJ databases">
        <title>Genomic Encyclopedia of Type Strains, Phase III (KMG-III): the genomes of soil and plant-associated and newly described type strains.</title>
        <authorList>
            <person name="Whitman W."/>
        </authorList>
    </citation>
    <scope>NUCLEOTIDE SEQUENCE</scope>
    <source>
        <strain evidence="9">HMT 1</strain>
    </source>
</reference>
<dbReference type="GO" id="GO:0008237">
    <property type="term" value="F:metallopeptidase activity"/>
    <property type="evidence" value="ECO:0007669"/>
    <property type="project" value="UniProtKB-KW"/>
</dbReference>
<feature type="chain" id="PRO_5042193645" evidence="6">
    <location>
        <begin position="24"/>
        <end position="470"/>
    </location>
</feature>
<dbReference type="Pfam" id="PF05193">
    <property type="entry name" value="Peptidase_M16_C"/>
    <property type="match status" value="1"/>
</dbReference>
<keyword evidence="2 9" id="KW-0645">Protease</keyword>
<dbReference type="GO" id="GO:0046872">
    <property type="term" value="F:metal ion binding"/>
    <property type="evidence" value="ECO:0007669"/>
    <property type="project" value="InterPro"/>
</dbReference>
<sequence length="470" mass="52520">MPRKLLTGGLTAALLLAVAPAQATKVQEYELDNGLQLFVQQDERAPVVNSMVWYGVGGSYELPGKTGIAHALEHMMFQGTDKYPDGEFSEIISANGGEENAFTGADYTAYYQKLEASRLPISFELEADRMRNLLLKEADFEKEIEVIKEERRMRTEDNPQSFTYETAMATAYQTSPYGQPIVGWMHDLHNLTVDDLRDWYDRWYAPNNARLVVVGDVEPDAVHELAQKHFADIPRAEVTPPAPRPEVEQRGMKRVKVQRPAQLPYLMMSYKVPVLKTTLLDDTAAGVAEWEPYALEVLVGILDGGDSARFSRDLVRESRVAASAGASYNMTARLPTSLLTLSGTPAQGHDVDELEQALREQVAKLKDKPVEAAELERIKTQVVASDVYQRDSVFYQGYLIGLLETVGLDWRMIDEYVGKVQAVTPEQVQEVAKKYLTDDRLTIAELEPLASESLMPALPAPTSEEDDHVH</sequence>
<dbReference type="InterPro" id="IPR007863">
    <property type="entry name" value="Peptidase_M16_C"/>
</dbReference>
<accession>A0AAE3HJ32</accession>
<dbReference type="AlphaFoldDB" id="A0AAE3HJ32"/>
<dbReference type="Pfam" id="PF00675">
    <property type="entry name" value="Peptidase_M16"/>
    <property type="match status" value="1"/>
</dbReference>
<evidence type="ECO:0000256" key="1">
    <source>
        <dbReference type="ARBA" id="ARBA00007261"/>
    </source>
</evidence>
<feature type="signal peptide" evidence="6">
    <location>
        <begin position="1"/>
        <end position="23"/>
    </location>
</feature>
<proteinExistence type="inferred from homology"/>
<dbReference type="SUPFAM" id="SSF63411">
    <property type="entry name" value="LuxS/MPP-like metallohydrolase"/>
    <property type="match status" value="2"/>
</dbReference>
<name>A0AAE3HJ32_9GAMM</name>
<dbReference type="InterPro" id="IPR050626">
    <property type="entry name" value="Peptidase_M16"/>
</dbReference>
<keyword evidence="10" id="KW-1185">Reference proteome</keyword>
<evidence type="ECO:0000313" key="10">
    <source>
        <dbReference type="Proteomes" id="UP001204445"/>
    </source>
</evidence>
<evidence type="ECO:0000256" key="4">
    <source>
        <dbReference type="ARBA" id="ARBA00022833"/>
    </source>
</evidence>
<evidence type="ECO:0000256" key="5">
    <source>
        <dbReference type="ARBA" id="ARBA00023049"/>
    </source>
</evidence>
<evidence type="ECO:0000259" key="7">
    <source>
        <dbReference type="Pfam" id="PF00675"/>
    </source>
</evidence>
<dbReference type="GO" id="GO:0006508">
    <property type="term" value="P:proteolysis"/>
    <property type="evidence" value="ECO:0007669"/>
    <property type="project" value="UniProtKB-KW"/>
</dbReference>
<comment type="caution">
    <text evidence="9">The sequence shown here is derived from an EMBL/GenBank/DDBJ whole genome shotgun (WGS) entry which is preliminary data.</text>
</comment>
<evidence type="ECO:0000256" key="2">
    <source>
        <dbReference type="ARBA" id="ARBA00022670"/>
    </source>
</evidence>
<evidence type="ECO:0000259" key="8">
    <source>
        <dbReference type="Pfam" id="PF05193"/>
    </source>
</evidence>
<feature type="domain" description="Peptidase M16 C-terminal" evidence="8">
    <location>
        <begin position="190"/>
        <end position="381"/>
    </location>
</feature>
<protein>
    <submittedName>
        <fullName evidence="9">Zinc protease</fullName>
        <ecNumber evidence="9">3.4.24.-</ecNumber>
    </submittedName>
</protein>
<keyword evidence="4" id="KW-0862">Zinc</keyword>
<dbReference type="PANTHER" id="PTHR43690">
    <property type="entry name" value="NARDILYSIN"/>
    <property type="match status" value="1"/>
</dbReference>
<dbReference type="InterPro" id="IPR011765">
    <property type="entry name" value="Pept_M16_N"/>
</dbReference>
<evidence type="ECO:0000313" key="9">
    <source>
        <dbReference type="EMBL" id="MCS3903304.1"/>
    </source>
</evidence>
<evidence type="ECO:0000256" key="3">
    <source>
        <dbReference type="ARBA" id="ARBA00022801"/>
    </source>
</evidence>
<comment type="similarity">
    <text evidence="1">Belongs to the peptidase M16 family.</text>
</comment>
<evidence type="ECO:0000256" key="6">
    <source>
        <dbReference type="SAM" id="SignalP"/>
    </source>
</evidence>
<keyword evidence="6" id="KW-0732">Signal</keyword>
<dbReference type="PANTHER" id="PTHR43690:SF17">
    <property type="entry name" value="PROTEIN YHJJ"/>
    <property type="match status" value="1"/>
</dbReference>
<dbReference type="Gene3D" id="3.30.830.10">
    <property type="entry name" value="Metalloenzyme, LuxS/M16 peptidase-like"/>
    <property type="match status" value="2"/>
</dbReference>
<keyword evidence="5" id="KW-0482">Metalloprotease</keyword>
<dbReference type="EC" id="3.4.24.-" evidence="9"/>
<dbReference type="RefSeq" id="WP_259054971.1">
    <property type="nucleotide sequence ID" value="NZ_JANUCT010000007.1"/>
</dbReference>
<dbReference type="InterPro" id="IPR011249">
    <property type="entry name" value="Metalloenz_LuxS/M16"/>
</dbReference>
<dbReference type="Proteomes" id="UP001204445">
    <property type="component" value="Unassembled WGS sequence"/>
</dbReference>
<organism evidence="9 10">
    <name type="scientific">Methylohalomonas lacus</name>
    <dbReference type="NCBI Taxonomy" id="398773"/>
    <lineage>
        <taxon>Bacteria</taxon>
        <taxon>Pseudomonadati</taxon>
        <taxon>Pseudomonadota</taxon>
        <taxon>Gammaproteobacteria</taxon>
        <taxon>Methylohalomonadales</taxon>
        <taxon>Methylohalomonadaceae</taxon>
        <taxon>Methylohalomonas</taxon>
    </lineage>
</organism>